<dbReference type="EMBL" id="BK015561">
    <property type="protein sequence ID" value="DAE12983.1"/>
    <property type="molecule type" value="Genomic_DNA"/>
</dbReference>
<proteinExistence type="predicted"/>
<organism evidence="1">
    <name type="scientific">Myoviridae sp. ct2DO6</name>
    <dbReference type="NCBI Taxonomy" id="2825020"/>
    <lineage>
        <taxon>Viruses</taxon>
        <taxon>Duplodnaviria</taxon>
        <taxon>Heunggongvirae</taxon>
        <taxon>Uroviricota</taxon>
        <taxon>Caudoviricetes</taxon>
    </lineage>
</organism>
<reference evidence="1" key="1">
    <citation type="journal article" date="2021" name="Proc. Natl. Acad. Sci. U.S.A.">
        <title>A Catalog of Tens of Thousands of Viruses from Human Metagenomes Reveals Hidden Associations with Chronic Diseases.</title>
        <authorList>
            <person name="Tisza M.J."/>
            <person name="Buck C.B."/>
        </authorList>
    </citation>
    <scope>NUCLEOTIDE SEQUENCE</scope>
    <source>
        <strain evidence="1">Ct2DO6</strain>
    </source>
</reference>
<accession>A0A8S5Q0X6</accession>
<name>A0A8S5Q0X6_9CAUD</name>
<protein>
    <submittedName>
        <fullName evidence="1">Uncharacterized protein</fullName>
    </submittedName>
</protein>
<sequence>MWRLFGCLEKKNEAKKIKYMLYPYKKTHATPRVESVYPVGHGGLPRSTQWNI</sequence>
<evidence type="ECO:0000313" key="1">
    <source>
        <dbReference type="EMBL" id="DAE12983.1"/>
    </source>
</evidence>